<protein>
    <submittedName>
        <fullName evidence="6">LuxR C-terminal-related transcriptional regulator</fullName>
    </submittedName>
</protein>
<keyword evidence="3" id="KW-0804">Transcription</keyword>
<keyword evidence="7" id="KW-1185">Reference proteome</keyword>
<dbReference type="RefSeq" id="WP_269884553.1">
    <property type="nucleotide sequence ID" value="NZ_JAQAGZ010000021.1"/>
</dbReference>
<dbReference type="CDD" id="cd06170">
    <property type="entry name" value="LuxR_C_like"/>
    <property type="match status" value="1"/>
</dbReference>
<gene>
    <name evidence="6" type="ORF">O9H85_27180</name>
</gene>
<evidence type="ECO:0000256" key="1">
    <source>
        <dbReference type="ARBA" id="ARBA00023015"/>
    </source>
</evidence>
<dbReference type="InterPro" id="IPR036388">
    <property type="entry name" value="WH-like_DNA-bd_sf"/>
</dbReference>
<dbReference type="PRINTS" id="PR00038">
    <property type="entry name" value="HTHLUXR"/>
</dbReference>
<keyword evidence="1" id="KW-0805">Transcription regulation</keyword>
<dbReference type="SMART" id="SM00421">
    <property type="entry name" value="HTH_LUXR"/>
    <property type="match status" value="1"/>
</dbReference>
<dbReference type="PANTHER" id="PTHR44688">
    <property type="entry name" value="DNA-BINDING TRANSCRIPTIONAL ACTIVATOR DEVR_DOSR"/>
    <property type="match status" value="1"/>
</dbReference>
<sequence>MSVETSMEVHSRSPVTTEEGLARNERLTEQEIRVLQLIAVGLSNKEIARHLGIGDETVKYYIKKMYKRLKVHNRVQAVVRAEELKILV</sequence>
<keyword evidence="2" id="KW-0238">DNA-binding</keyword>
<feature type="domain" description="HTH luxR-type" evidence="5">
    <location>
        <begin position="20"/>
        <end position="85"/>
    </location>
</feature>
<dbReference type="PANTHER" id="PTHR44688:SF16">
    <property type="entry name" value="DNA-BINDING TRANSCRIPTIONAL ACTIVATOR DEVR_DOSR"/>
    <property type="match status" value="1"/>
</dbReference>
<dbReference type="EMBL" id="JAQAGZ010000021">
    <property type="protein sequence ID" value="MCZ8516019.1"/>
    <property type="molecule type" value="Genomic_DNA"/>
</dbReference>
<dbReference type="PROSITE" id="PS50043">
    <property type="entry name" value="HTH_LUXR_2"/>
    <property type="match status" value="1"/>
</dbReference>
<accession>A0ABT4QGK5</accession>
<evidence type="ECO:0000313" key="6">
    <source>
        <dbReference type="EMBL" id="MCZ8516019.1"/>
    </source>
</evidence>
<dbReference type="Pfam" id="PF00196">
    <property type="entry name" value="GerE"/>
    <property type="match status" value="1"/>
</dbReference>
<evidence type="ECO:0000256" key="4">
    <source>
        <dbReference type="SAM" id="MobiDB-lite"/>
    </source>
</evidence>
<dbReference type="InterPro" id="IPR016032">
    <property type="entry name" value="Sig_transdc_resp-reg_C-effctor"/>
</dbReference>
<comment type="caution">
    <text evidence="6">The sequence shown here is derived from an EMBL/GenBank/DDBJ whole genome shotgun (WGS) entry which is preliminary data.</text>
</comment>
<evidence type="ECO:0000256" key="3">
    <source>
        <dbReference type="ARBA" id="ARBA00023163"/>
    </source>
</evidence>
<dbReference type="InterPro" id="IPR000792">
    <property type="entry name" value="Tscrpt_reg_LuxR_C"/>
</dbReference>
<evidence type="ECO:0000256" key="2">
    <source>
        <dbReference type="ARBA" id="ARBA00023125"/>
    </source>
</evidence>
<feature type="region of interest" description="Disordered" evidence="4">
    <location>
        <begin position="1"/>
        <end position="23"/>
    </location>
</feature>
<name>A0ABT4QGK5_9BACL</name>
<dbReference type="SUPFAM" id="SSF46894">
    <property type="entry name" value="C-terminal effector domain of the bipartite response regulators"/>
    <property type="match status" value="1"/>
</dbReference>
<organism evidence="6 7">
    <name type="scientific">Paenibacillus gyeongsangnamensis</name>
    <dbReference type="NCBI Taxonomy" id="3388067"/>
    <lineage>
        <taxon>Bacteria</taxon>
        <taxon>Bacillati</taxon>
        <taxon>Bacillota</taxon>
        <taxon>Bacilli</taxon>
        <taxon>Bacillales</taxon>
        <taxon>Paenibacillaceae</taxon>
        <taxon>Paenibacillus</taxon>
    </lineage>
</organism>
<reference evidence="6 7" key="1">
    <citation type="submission" date="2022-12" db="EMBL/GenBank/DDBJ databases">
        <title>Draft genome sequence of Paenibacillus sp. dW9.</title>
        <authorList>
            <person name="Choi E.-W."/>
            <person name="Kim D.-U."/>
        </authorList>
    </citation>
    <scope>NUCLEOTIDE SEQUENCE [LARGE SCALE GENOMIC DNA]</scope>
    <source>
        <strain evidence="7">dW9</strain>
    </source>
</reference>
<dbReference type="Proteomes" id="UP001527882">
    <property type="component" value="Unassembled WGS sequence"/>
</dbReference>
<evidence type="ECO:0000313" key="7">
    <source>
        <dbReference type="Proteomes" id="UP001527882"/>
    </source>
</evidence>
<evidence type="ECO:0000259" key="5">
    <source>
        <dbReference type="PROSITE" id="PS50043"/>
    </source>
</evidence>
<proteinExistence type="predicted"/>
<dbReference type="Gene3D" id="1.10.10.10">
    <property type="entry name" value="Winged helix-like DNA-binding domain superfamily/Winged helix DNA-binding domain"/>
    <property type="match status" value="1"/>
</dbReference>